<sequence>MRAKDVTGIIGEEIAAEYLSRQGHEILERRWRGARGELDLITRDGAQLVAVEVKTRRGSGYGHPFEAITGPKLARLHRLLLEYCAAVHRLHERRRVDVVAVVLSGTSEAHAAEHLIRGVEHLKDVS</sequence>
<evidence type="ECO:0000313" key="3">
    <source>
        <dbReference type="EMBL" id="KUG57840.1"/>
    </source>
</evidence>
<dbReference type="NCBIfam" id="NF009154">
    <property type="entry name" value="PRK12497.3-3"/>
    <property type="match status" value="1"/>
</dbReference>
<dbReference type="HAMAP" id="MF_00048">
    <property type="entry name" value="UPF0102"/>
    <property type="match status" value="1"/>
</dbReference>
<dbReference type="EMBL" id="LQBM01000004">
    <property type="protein sequence ID" value="KUG57840.1"/>
    <property type="molecule type" value="Genomic_DNA"/>
</dbReference>
<evidence type="ECO:0000256" key="2">
    <source>
        <dbReference type="HAMAP-Rule" id="MF_00048"/>
    </source>
</evidence>
<evidence type="ECO:0000256" key="1">
    <source>
        <dbReference type="ARBA" id="ARBA00006738"/>
    </source>
</evidence>
<dbReference type="STRING" id="317018.AVL63_04785"/>
<dbReference type="InterPro" id="IPR003509">
    <property type="entry name" value="UPF0102_YraN-like"/>
</dbReference>
<accession>A0A0W8IDI9</accession>
<gene>
    <name evidence="3" type="ORF">AVL63_04785</name>
</gene>
<dbReference type="Proteomes" id="UP000054023">
    <property type="component" value="Unassembled WGS sequence"/>
</dbReference>
<dbReference type="Pfam" id="PF02021">
    <property type="entry name" value="UPF0102"/>
    <property type="match status" value="1"/>
</dbReference>
<dbReference type="RefSeq" id="WP_058889075.1">
    <property type="nucleotide sequence ID" value="NZ_LQBM01000004.1"/>
</dbReference>
<dbReference type="GO" id="GO:0003676">
    <property type="term" value="F:nucleic acid binding"/>
    <property type="evidence" value="ECO:0007669"/>
    <property type="project" value="InterPro"/>
</dbReference>
<keyword evidence="4" id="KW-1185">Reference proteome</keyword>
<dbReference type="OrthoDB" id="9794876at2"/>
<dbReference type="Gene3D" id="3.40.1350.10">
    <property type="match status" value="1"/>
</dbReference>
<dbReference type="CDD" id="cd20736">
    <property type="entry name" value="PoNe_Nuclease"/>
    <property type="match status" value="1"/>
</dbReference>
<dbReference type="InterPro" id="IPR011335">
    <property type="entry name" value="Restrct_endonuc-II-like"/>
</dbReference>
<comment type="similarity">
    <text evidence="1 2">Belongs to the UPF0102 family.</text>
</comment>
<name>A0A0W8IDI9_9MICC</name>
<proteinExistence type="inferred from homology"/>
<dbReference type="InterPro" id="IPR011856">
    <property type="entry name" value="tRNA_endonuc-like_dom_sf"/>
</dbReference>
<reference evidence="4" key="1">
    <citation type="submission" date="2015-12" db="EMBL/GenBank/DDBJ databases">
        <authorList>
            <person name="Nair G.R."/>
            <person name="Kaur G."/>
            <person name="Mayilraj S."/>
        </authorList>
    </citation>
    <scope>NUCLEOTIDE SEQUENCE [LARGE SCALE GENOMIC DNA]</scope>
    <source>
        <strain evidence="4">CD08_7</strain>
    </source>
</reference>
<dbReference type="PANTHER" id="PTHR34039">
    <property type="entry name" value="UPF0102 PROTEIN YRAN"/>
    <property type="match status" value="1"/>
</dbReference>
<dbReference type="PANTHER" id="PTHR34039:SF1">
    <property type="entry name" value="UPF0102 PROTEIN YRAN"/>
    <property type="match status" value="1"/>
</dbReference>
<dbReference type="SUPFAM" id="SSF52980">
    <property type="entry name" value="Restriction endonuclease-like"/>
    <property type="match status" value="1"/>
</dbReference>
<comment type="caution">
    <text evidence="3">The sequence shown here is derived from an EMBL/GenBank/DDBJ whole genome shotgun (WGS) entry which is preliminary data.</text>
</comment>
<organism evidence="3 4">
    <name type="scientific">Nesterenkonia jeotgali</name>
    <dbReference type="NCBI Taxonomy" id="317018"/>
    <lineage>
        <taxon>Bacteria</taxon>
        <taxon>Bacillati</taxon>
        <taxon>Actinomycetota</taxon>
        <taxon>Actinomycetes</taxon>
        <taxon>Micrococcales</taxon>
        <taxon>Micrococcaceae</taxon>
        <taxon>Nesterenkonia</taxon>
    </lineage>
</organism>
<protein>
    <recommendedName>
        <fullName evidence="2">UPF0102 protein AVL63_04785</fullName>
    </recommendedName>
</protein>
<evidence type="ECO:0000313" key="4">
    <source>
        <dbReference type="Proteomes" id="UP000054023"/>
    </source>
</evidence>
<dbReference type="AlphaFoldDB" id="A0A0W8IDI9"/>